<accession>A0A9D1N8R0</accession>
<reference evidence="2" key="2">
    <citation type="journal article" date="2021" name="PeerJ">
        <title>Extensive microbial diversity within the chicken gut microbiome revealed by metagenomics and culture.</title>
        <authorList>
            <person name="Gilroy R."/>
            <person name="Ravi A."/>
            <person name="Getino M."/>
            <person name="Pursley I."/>
            <person name="Horton D.L."/>
            <person name="Alikhan N.F."/>
            <person name="Baker D."/>
            <person name="Gharbi K."/>
            <person name="Hall N."/>
            <person name="Watson M."/>
            <person name="Adriaenssens E.M."/>
            <person name="Foster-Nyarko E."/>
            <person name="Jarju S."/>
            <person name="Secka A."/>
            <person name="Antonio M."/>
            <person name="Oren A."/>
            <person name="Chaudhuri R.R."/>
            <person name="La Ragione R."/>
            <person name="Hildebrand F."/>
            <person name="Pallen M.J."/>
        </authorList>
    </citation>
    <scope>NUCLEOTIDE SEQUENCE</scope>
    <source>
        <strain evidence="2">10406</strain>
    </source>
</reference>
<evidence type="ECO:0000256" key="1">
    <source>
        <dbReference type="SAM" id="Phobius"/>
    </source>
</evidence>
<keyword evidence="1" id="KW-1133">Transmembrane helix</keyword>
<protein>
    <submittedName>
        <fullName evidence="2">Uncharacterized protein</fullName>
    </submittedName>
</protein>
<feature type="transmembrane region" description="Helical" evidence="1">
    <location>
        <begin position="190"/>
        <end position="212"/>
    </location>
</feature>
<evidence type="ECO:0000313" key="2">
    <source>
        <dbReference type="EMBL" id="HIU98606.1"/>
    </source>
</evidence>
<gene>
    <name evidence="2" type="ORF">IAC73_02035</name>
</gene>
<feature type="transmembrane region" description="Helical" evidence="1">
    <location>
        <begin position="232"/>
        <end position="253"/>
    </location>
</feature>
<dbReference type="EMBL" id="DVOE01000028">
    <property type="protein sequence ID" value="HIU98606.1"/>
    <property type="molecule type" value="Genomic_DNA"/>
</dbReference>
<evidence type="ECO:0000313" key="3">
    <source>
        <dbReference type="Proteomes" id="UP000886857"/>
    </source>
</evidence>
<keyword evidence="1" id="KW-0472">Membrane</keyword>
<keyword evidence="1" id="KW-0812">Transmembrane</keyword>
<sequence length="267" mass="28834">MYTRCPSCRAEICFDPPANAANLPEGYKHKIRCPSCGVTIGVKIPSVTAVAGTQPTFTPQNPNAARPEEAVRGEVRTEKADKYAGTVEKTLSGRPRSCFCFIMGLLLFACSIVGYLFNAEYGSLEILGGLAYFDGITLLTNIEVLQLAFELSVADGLVMALPVIFFLAAGVTFLGALICFIIGRFKIARFLNFIWSLGMLALSACIIFSGYLGSAPTSTPILEYLMELFADGAYLIVVPAGISLIYVLFSFGFMCKPMKKRVPAPAQ</sequence>
<dbReference type="Proteomes" id="UP000886857">
    <property type="component" value="Unassembled WGS sequence"/>
</dbReference>
<comment type="caution">
    <text evidence="2">The sequence shown here is derived from an EMBL/GenBank/DDBJ whole genome shotgun (WGS) entry which is preliminary data.</text>
</comment>
<feature type="transmembrane region" description="Helical" evidence="1">
    <location>
        <begin position="98"/>
        <end position="117"/>
    </location>
</feature>
<reference evidence="2" key="1">
    <citation type="submission" date="2020-10" db="EMBL/GenBank/DDBJ databases">
        <authorList>
            <person name="Gilroy R."/>
        </authorList>
    </citation>
    <scope>NUCLEOTIDE SEQUENCE</scope>
    <source>
        <strain evidence="2">10406</strain>
    </source>
</reference>
<dbReference type="AlphaFoldDB" id="A0A9D1N8R0"/>
<feature type="transmembrane region" description="Helical" evidence="1">
    <location>
        <begin position="157"/>
        <end position="183"/>
    </location>
</feature>
<name>A0A9D1N8R0_9FIRM</name>
<organism evidence="2 3">
    <name type="scientific">Candidatus Limadaptatus stercoripullorum</name>
    <dbReference type="NCBI Taxonomy" id="2840846"/>
    <lineage>
        <taxon>Bacteria</taxon>
        <taxon>Bacillati</taxon>
        <taxon>Bacillota</taxon>
        <taxon>Clostridia</taxon>
        <taxon>Eubacteriales</taxon>
        <taxon>Candidatus Limadaptatus</taxon>
    </lineage>
</organism>
<proteinExistence type="predicted"/>